<keyword evidence="6" id="KW-0812">Transmembrane</keyword>
<dbReference type="PROSITE" id="PS50110">
    <property type="entry name" value="RESPONSE_REGULATORY"/>
    <property type="match status" value="2"/>
</dbReference>
<feature type="domain" description="HPt" evidence="17">
    <location>
        <begin position="874"/>
        <end position="971"/>
    </location>
</feature>
<dbReference type="Pfam" id="PF01627">
    <property type="entry name" value="Hpt"/>
    <property type="match status" value="1"/>
</dbReference>
<dbReference type="SUPFAM" id="SSF55874">
    <property type="entry name" value="ATPase domain of HSP90 chaperone/DNA topoisomerase II/histidine kinase"/>
    <property type="match status" value="1"/>
</dbReference>
<dbReference type="PANTHER" id="PTHR45339:SF1">
    <property type="entry name" value="HYBRID SIGNAL TRANSDUCTION HISTIDINE KINASE J"/>
    <property type="match status" value="1"/>
</dbReference>
<feature type="modified residue" description="4-aspartylphosphate" evidence="13">
    <location>
        <position position="763"/>
    </location>
</feature>
<protein>
    <recommendedName>
        <fullName evidence="3">histidine kinase</fullName>
        <ecNumber evidence="3">2.7.13.3</ecNumber>
    </recommendedName>
</protein>
<dbReference type="PROSITE" id="PS50894">
    <property type="entry name" value="HPT"/>
    <property type="match status" value="1"/>
</dbReference>
<evidence type="ECO:0000256" key="9">
    <source>
        <dbReference type="ARBA" id="ARBA00022989"/>
    </source>
</evidence>
<dbReference type="InterPro" id="IPR036890">
    <property type="entry name" value="HATPase_C_sf"/>
</dbReference>
<dbReference type="SUPFAM" id="SSF55785">
    <property type="entry name" value="PYP-like sensor domain (PAS domain)"/>
    <property type="match status" value="2"/>
</dbReference>
<evidence type="ECO:0000256" key="3">
    <source>
        <dbReference type="ARBA" id="ARBA00012438"/>
    </source>
</evidence>
<evidence type="ECO:0000256" key="2">
    <source>
        <dbReference type="ARBA" id="ARBA00004651"/>
    </source>
</evidence>
<dbReference type="PRINTS" id="PR00344">
    <property type="entry name" value="BCTRLSENSOR"/>
</dbReference>
<sequence length="977" mass="106625">MTTIEERLAAAKAARAEAQAAYLQLAEAIETISEGFTLYDANDILLACNSRFRDYSGVGEMVVPGMRFEDLIRAVVTRGIVDIGERDPEEWIAWRLAQRRDPGPPFTVPTGNRTLRISERRTRGGGVVAIYTDITEFEAQRAHLEALVTLTEEAQARAEAARDQLTEALESIAEGFALYDADDRLVLYNSRFKEHFVTPGDLVEEGMAFEALLRGVVERGLMPRGFDSAEAWIRERLAQHRDPHGPYQFVRSDGLCIQVSEHRTGDGGYVAVYSDITELEQHRHRLEERVAERTAELEDAARALRRSQTELRRARDEAQRASLAKSEFLANMSHEIRTPMNGVIGVAELLERTELTPQQAEYVALIQTSADTLLGLINEILDFSKIEAGRLELEVRPFPLRDTLADTLQTLALRADEKGLELMVHIPPEIPDQLLGDPLRLRQVVVNLVGNAIKFTPRGEVVVDLALESRDAQRVRLGVEVRDTGIGIPEAQRRRIFEAFGQADTSITRVNGGTGLGLSIAAQLVAMMGGEIRVDSGPDGRGSRFTFSADFGLVETPAAAPPRSRLLEGQRVLVVDDNATNRRILEEILTSWGMRPRVVEGGEAALGALEAEAEPLPLALLDVMMPGMDGFTLAERLRADPRHGEMALLMLSSGSRAGDAARRQRLGIARLLMKPVKQSELLEAVSEALGAEPRLATPTRADAEARPADWRPRRVLLVEDGVTNQRVAIDLLTQRGHQVELATQGAEALEALAEREFEVVLMDVHMPVMDGLAATRALRERERRRGGHLTVVAMTASATREDRQRCLAAGMDDYVTKPFRAAELYRAVEAPPRGVAVDEVPPASAEPTPPAPAVLAAGEPVRDRAGALANLEGKEALLEEMEALFQGECPALMAEIEAAIASDDGVTLRRAAHTLKGSALVIGARALGAAALHLETLARGGELEEAPAALAELKARLAELVPLLSDDPASADPDEEP</sequence>
<evidence type="ECO:0000256" key="13">
    <source>
        <dbReference type="PROSITE-ProRule" id="PRU00169"/>
    </source>
</evidence>
<dbReference type="SUPFAM" id="SSF47226">
    <property type="entry name" value="Histidine-containing phosphotransfer domain, HPT domain"/>
    <property type="match status" value="1"/>
</dbReference>
<evidence type="ECO:0000256" key="4">
    <source>
        <dbReference type="ARBA" id="ARBA00022475"/>
    </source>
</evidence>
<dbReference type="Proteomes" id="UP001596411">
    <property type="component" value="Unassembled WGS sequence"/>
</dbReference>
<dbReference type="InterPro" id="IPR001789">
    <property type="entry name" value="Sig_transdc_resp-reg_receiver"/>
</dbReference>
<keyword evidence="9" id="KW-1133">Transmembrane helix</keyword>
<feature type="coiled-coil region" evidence="14">
    <location>
        <begin position="144"/>
        <end position="171"/>
    </location>
</feature>
<feature type="domain" description="Response regulatory" evidence="16">
    <location>
        <begin position="571"/>
        <end position="689"/>
    </location>
</feature>
<dbReference type="Pfam" id="PF00512">
    <property type="entry name" value="HisKA"/>
    <property type="match status" value="1"/>
</dbReference>
<proteinExistence type="predicted"/>
<evidence type="ECO:0000259" key="17">
    <source>
        <dbReference type="PROSITE" id="PS50894"/>
    </source>
</evidence>
<evidence type="ECO:0000256" key="8">
    <source>
        <dbReference type="ARBA" id="ARBA00022840"/>
    </source>
</evidence>
<dbReference type="CDD" id="cd16922">
    <property type="entry name" value="HATPase_EvgS-ArcB-TorS-like"/>
    <property type="match status" value="1"/>
</dbReference>
<keyword evidence="10" id="KW-0902">Two-component regulatory system</keyword>
<dbReference type="Pfam" id="PF00072">
    <property type="entry name" value="Response_reg"/>
    <property type="match status" value="2"/>
</dbReference>
<evidence type="ECO:0000259" key="15">
    <source>
        <dbReference type="PROSITE" id="PS50109"/>
    </source>
</evidence>
<evidence type="ECO:0000259" key="16">
    <source>
        <dbReference type="PROSITE" id="PS50110"/>
    </source>
</evidence>
<comment type="catalytic activity">
    <reaction evidence="1">
        <text>ATP + protein L-histidine = ADP + protein N-phospho-L-histidine.</text>
        <dbReference type="EC" id="2.7.13.3"/>
    </reaction>
</comment>
<keyword evidence="5 13" id="KW-0597">Phosphoprotein</keyword>
<dbReference type="SMART" id="SM00073">
    <property type="entry name" value="HPT"/>
    <property type="match status" value="1"/>
</dbReference>
<evidence type="ECO:0000256" key="10">
    <source>
        <dbReference type="ARBA" id="ARBA00023012"/>
    </source>
</evidence>
<dbReference type="RefSeq" id="WP_346060976.1">
    <property type="nucleotide sequence ID" value="NZ_BAAADR010000002.1"/>
</dbReference>
<keyword evidence="7" id="KW-0547">Nucleotide-binding</keyword>
<feature type="coiled-coil region" evidence="14">
    <location>
        <begin position="276"/>
        <end position="324"/>
    </location>
</feature>
<dbReference type="EC" id="2.7.13.3" evidence="3"/>
<evidence type="ECO:0000256" key="11">
    <source>
        <dbReference type="ARBA" id="ARBA00023136"/>
    </source>
</evidence>
<dbReference type="CDD" id="cd17546">
    <property type="entry name" value="REC_hyHK_CKI1_RcsC-like"/>
    <property type="match status" value="1"/>
</dbReference>
<dbReference type="SMART" id="SM00387">
    <property type="entry name" value="HATPase_c"/>
    <property type="match status" value="1"/>
</dbReference>
<organism evidence="18 19">
    <name type="scientific">Halomonas salifodinae</name>
    <dbReference type="NCBI Taxonomy" id="438745"/>
    <lineage>
        <taxon>Bacteria</taxon>
        <taxon>Pseudomonadati</taxon>
        <taxon>Pseudomonadota</taxon>
        <taxon>Gammaproteobacteria</taxon>
        <taxon>Oceanospirillales</taxon>
        <taxon>Halomonadaceae</taxon>
        <taxon>Halomonas</taxon>
    </lineage>
</organism>
<dbReference type="InterPro" id="IPR035965">
    <property type="entry name" value="PAS-like_dom_sf"/>
</dbReference>
<evidence type="ECO:0000256" key="5">
    <source>
        <dbReference type="ARBA" id="ARBA00022553"/>
    </source>
</evidence>
<gene>
    <name evidence="18" type="ORF">ACFQH5_08590</name>
</gene>
<dbReference type="PANTHER" id="PTHR45339">
    <property type="entry name" value="HYBRID SIGNAL TRANSDUCTION HISTIDINE KINASE J"/>
    <property type="match status" value="1"/>
</dbReference>
<dbReference type="PROSITE" id="PS50109">
    <property type="entry name" value="HIS_KIN"/>
    <property type="match status" value="1"/>
</dbReference>
<feature type="domain" description="Histidine kinase" evidence="15">
    <location>
        <begin position="331"/>
        <end position="553"/>
    </location>
</feature>
<dbReference type="Gene3D" id="1.20.120.160">
    <property type="entry name" value="HPT domain"/>
    <property type="match status" value="1"/>
</dbReference>
<dbReference type="InterPro" id="IPR036097">
    <property type="entry name" value="HisK_dim/P_sf"/>
</dbReference>
<keyword evidence="19" id="KW-1185">Reference proteome</keyword>
<dbReference type="InterPro" id="IPR008207">
    <property type="entry name" value="Sig_transdc_His_kin_Hpt_dom"/>
</dbReference>
<evidence type="ECO:0000256" key="1">
    <source>
        <dbReference type="ARBA" id="ARBA00000085"/>
    </source>
</evidence>
<reference evidence="19" key="1">
    <citation type="journal article" date="2019" name="Int. J. Syst. Evol. Microbiol.">
        <title>The Global Catalogue of Microorganisms (GCM) 10K type strain sequencing project: providing services to taxonomists for standard genome sequencing and annotation.</title>
        <authorList>
            <consortium name="The Broad Institute Genomics Platform"/>
            <consortium name="The Broad Institute Genome Sequencing Center for Infectious Disease"/>
            <person name="Wu L."/>
            <person name="Ma J."/>
        </authorList>
    </citation>
    <scope>NUCLEOTIDE SEQUENCE [LARGE SCALE GENOMIC DNA]</scope>
    <source>
        <strain evidence="19">CGMCC 1.13666</strain>
    </source>
</reference>
<dbReference type="InterPro" id="IPR005467">
    <property type="entry name" value="His_kinase_dom"/>
</dbReference>
<dbReference type="Gene3D" id="3.30.565.10">
    <property type="entry name" value="Histidine kinase-like ATPase, C-terminal domain"/>
    <property type="match status" value="1"/>
</dbReference>
<evidence type="ECO:0000256" key="6">
    <source>
        <dbReference type="ARBA" id="ARBA00022692"/>
    </source>
</evidence>
<keyword evidence="4" id="KW-1003">Cell membrane</keyword>
<dbReference type="Pfam" id="PF12860">
    <property type="entry name" value="PAS_7"/>
    <property type="match status" value="2"/>
</dbReference>
<name>A0ABW2EUB5_9GAMM</name>
<dbReference type="InterPro" id="IPR003594">
    <property type="entry name" value="HATPase_dom"/>
</dbReference>
<accession>A0ABW2EUB5</accession>
<comment type="caution">
    <text evidence="18">The sequence shown here is derived from an EMBL/GenBank/DDBJ whole genome shotgun (WGS) entry which is preliminary data.</text>
</comment>
<comment type="subcellular location">
    <subcellularLocation>
        <location evidence="2">Cell membrane</location>
        <topology evidence="2">Multi-pass membrane protein</topology>
    </subcellularLocation>
</comment>
<feature type="modified residue" description="Phosphohistidine" evidence="12">
    <location>
        <position position="913"/>
    </location>
</feature>
<dbReference type="Pfam" id="PF02518">
    <property type="entry name" value="HATPase_c"/>
    <property type="match status" value="1"/>
</dbReference>
<dbReference type="SMART" id="SM00388">
    <property type="entry name" value="HisKA"/>
    <property type="match status" value="1"/>
</dbReference>
<evidence type="ECO:0000313" key="19">
    <source>
        <dbReference type="Proteomes" id="UP001596411"/>
    </source>
</evidence>
<dbReference type="CDD" id="cd00082">
    <property type="entry name" value="HisKA"/>
    <property type="match status" value="1"/>
</dbReference>
<keyword evidence="11" id="KW-0472">Membrane</keyword>
<keyword evidence="8" id="KW-0067">ATP-binding</keyword>
<dbReference type="SMART" id="SM00448">
    <property type="entry name" value="REC"/>
    <property type="match status" value="2"/>
</dbReference>
<dbReference type="InterPro" id="IPR011006">
    <property type="entry name" value="CheY-like_superfamily"/>
</dbReference>
<evidence type="ECO:0000313" key="18">
    <source>
        <dbReference type="EMBL" id="MFC7089605.1"/>
    </source>
</evidence>
<dbReference type="EMBL" id="JBHSZP010000014">
    <property type="protein sequence ID" value="MFC7089605.1"/>
    <property type="molecule type" value="Genomic_DNA"/>
</dbReference>
<feature type="modified residue" description="4-aspartylphosphate" evidence="13">
    <location>
        <position position="622"/>
    </location>
</feature>
<evidence type="ECO:0000256" key="12">
    <source>
        <dbReference type="PROSITE-ProRule" id="PRU00110"/>
    </source>
</evidence>
<dbReference type="SUPFAM" id="SSF47384">
    <property type="entry name" value="Homodimeric domain of signal transducing histidine kinase"/>
    <property type="match status" value="1"/>
</dbReference>
<dbReference type="Gene3D" id="1.10.287.130">
    <property type="match status" value="1"/>
</dbReference>
<dbReference type="InterPro" id="IPR003661">
    <property type="entry name" value="HisK_dim/P_dom"/>
</dbReference>
<feature type="domain" description="Response regulatory" evidence="16">
    <location>
        <begin position="714"/>
        <end position="832"/>
    </location>
</feature>
<keyword evidence="14" id="KW-0175">Coiled coil</keyword>
<dbReference type="Gene3D" id="3.40.50.2300">
    <property type="match status" value="2"/>
</dbReference>
<dbReference type="SUPFAM" id="SSF52172">
    <property type="entry name" value="CheY-like"/>
    <property type="match status" value="2"/>
</dbReference>
<dbReference type="InterPro" id="IPR004358">
    <property type="entry name" value="Sig_transdc_His_kin-like_C"/>
</dbReference>
<dbReference type="InterPro" id="IPR036641">
    <property type="entry name" value="HPT_dom_sf"/>
</dbReference>
<dbReference type="Gene3D" id="3.30.450.20">
    <property type="entry name" value="PAS domain"/>
    <property type="match status" value="2"/>
</dbReference>
<evidence type="ECO:0000256" key="14">
    <source>
        <dbReference type="SAM" id="Coils"/>
    </source>
</evidence>
<evidence type="ECO:0000256" key="7">
    <source>
        <dbReference type="ARBA" id="ARBA00022741"/>
    </source>
</evidence>